<dbReference type="Gene3D" id="2.30.42.10">
    <property type="match status" value="1"/>
</dbReference>
<feature type="non-terminal residue" evidence="2">
    <location>
        <position position="328"/>
    </location>
</feature>
<protein>
    <recommendedName>
        <fullName evidence="3">PDZ domain-containing protein</fullName>
    </recommendedName>
</protein>
<feature type="compositionally biased region" description="Basic and acidic residues" evidence="1">
    <location>
        <begin position="1"/>
        <end position="15"/>
    </location>
</feature>
<dbReference type="InterPro" id="IPR036034">
    <property type="entry name" value="PDZ_sf"/>
</dbReference>
<dbReference type="EMBL" id="UINC01116791">
    <property type="protein sequence ID" value="SVC88781.1"/>
    <property type="molecule type" value="Genomic_DNA"/>
</dbReference>
<name>A0A382QWS1_9ZZZZ</name>
<organism evidence="2">
    <name type="scientific">marine metagenome</name>
    <dbReference type="NCBI Taxonomy" id="408172"/>
    <lineage>
        <taxon>unclassified sequences</taxon>
        <taxon>metagenomes</taxon>
        <taxon>ecological metagenomes</taxon>
    </lineage>
</organism>
<dbReference type="SUPFAM" id="SSF50156">
    <property type="entry name" value="PDZ domain-like"/>
    <property type="match status" value="1"/>
</dbReference>
<feature type="non-terminal residue" evidence="2">
    <location>
        <position position="1"/>
    </location>
</feature>
<gene>
    <name evidence="2" type="ORF">METZ01_LOCUS341635</name>
</gene>
<evidence type="ECO:0008006" key="3">
    <source>
        <dbReference type="Google" id="ProtNLM"/>
    </source>
</evidence>
<dbReference type="AlphaFoldDB" id="A0A382QWS1"/>
<reference evidence="2" key="1">
    <citation type="submission" date="2018-05" db="EMBL/GenBank/DDBJ databases">
        <authorList>
            <person name="Lanie J.A."/>
            <person name="Ng W.-L."/>
            <person name="Kazmierczak K.M."/>
            <person name="Andrzejewski T.M."/>
            <person name="Davidsen T.M."/>
            <person name="Wayne K.J."/>
            <person name="Tettelin H."/>
            <person name="Glass J.I."/>
            <person name="Rusch D."/>
            <person name="Podicherti R."/>
            <person name="Tsui H.-C.T."/>
            <person name="Winkler M.E."/>
        </authorList>
    </citation>
    <scope>NUCLEOTIDE SEQUENCE</scope>
</reference>
<feature type="region of interest" description="Disordered" evidence="1">
    <location>
        <begin position="1"/>
        <end position="37"/>
    </location>
</feature>
<feature type="compositionally biased region" description="Polar residues" evidence="1">
    <location>
        <begin position="16"/>
        <end position="26"/>
    </location>
</feature>
<evidence type="ECO:0000313" key="2">
    <source>
        <dbReference type="EMBL" id="SVC88781.1"/>
    </source>
</evidence>
<evidence type="ECO:0000256" key="1">
    <source>
        <dbReference type="SAM" id="MobiDB-lite"/>
    </source>
</evidence>
<sequence length="328" mass="34780">VDGAIDRTEQVERDASSPSSTTLVPQTPSPPRPVLRGDLEKTPLTYVADYWSQLSASVGGKLVGIGRTQVSGVVFESGLAVTTVAGADTLEVERARMLLAREAVAGAESSVSEERSDYPSVRAIDRASGLAVVEIESSYEPFTVADVSQIPSGSYVGAVSLERAGRPVIAPGYLVSLQSELEPGRRENDLRTSLLPPRRGVSAVVDLDGALVGVMYGSPNGPRSLTVGSLRRVIDSMALVEPCRAIAVSRIDDQALPLLGVDRGLLVANVVEEAFVPEPSLQSGDVLLDWAGEPITTVDNFIERYDAAGAGELVRYRVLRGRRRVDGG</sequence>
<accession>A0A382QWS1</accession>
<proteinExistence type="predicted"/>